<feature type="domain" description="Reverse transcriptase" evidence="2">
    <location>
        <begin position="1103"/>
        <end position="1266"/>
    </location>
</feature>
<evidence type="ECO:0000259" key="8">
    <source>
        <dbReference type="Pfam" id="PF20452"/>
    </source>
</evidence>
<dbReference type="InterPro" id="IPR025836">
    <property type="entry name" value="Zn_knuckle_CX2CX4HX4C"/>
</dbReference>
<gene>
    <name evidence="9" type="ORF">FSB_LOCUS42141</name>
</gene>
<evidence type="ECO:0000259" key="2">
    <source>
        <dbReference type="Pfam" id="PF00078"/>
    </source>
</evidence>
<evidence type="ECO:0008006" key="10">
    <source>
        <dbReference type="Google" id="ProtNLM"/>
    </source>
</evidence>
<dbReference type="EMBL" id="OIVN01003897">
    <property type="protein sequence ID" value="SPD14259.1"/>
    <property type="molecule type" value="Genomic_DNA"/>
</dbReference>
<dbReference type="SUPFAM" id="SSF56672">
    <property type="entry name" value="DNA/RNA polymerases"/>
    <property type="match status" value="1"/>
</dbReference>
<dbReference type="InterPro" id="IPR000477">
    <property type="entry name" value="RT_dom"/>
</dbReference>
<dbReference type="InterPro" id="IPR036397">
    <property type="entry name" value="RNaseH_sf"/>
</dbReference>
<dbReference type="InterPro" id="IPR046830">
    <property type="entry name" value="Calmod_bind_M"/>
</dbReference>
<dbReference type="InterPro" id="IPR012337">
    <property type="entry name" value="RNaseH-like_sf"/>
</dbReference>
<dbReference type="InterPro" id="IPR046829">
    <property type="entry name" value="Calmod_bind_C"/>
</dbReference>
<dbReference type="SUPFAM" id="SSF56219">
    <property type="entry name" value="DNase I-like"/>
    <property type="match status" value="1"/>
</dbReference>
<dbReference type="InterPro" id="IPR043502">
    <property type="entry name" value="DNA/RNA_pol_sf"/>
</dbReference>
<dbReference type="InterPro" id="IPR044730">
    <property type="entry name" value="RNase_H-like_dom_plant"/>
</dbReference>
<feature type="compositionally biased region" description="Low complexity" evidence="1">
    <location>
        <begin position="217"/>
        <end position="232"/>
    </location>
</feature>
<dbReference type="GO" id="GO:0003676">
    <property type="term" value="F:nucleic acid binding"/>
    <property type="evidence" value="ECO:0007669"/>
    <property type="project" value="InterPro"/>
</dbReference>
<protein>
    <recommendedName>
        <fullName evidence="10">Reverse transcriptase domain-containing protein</fullName>
    </recommendedName>
</protein>
<feature type="region of interest" description="Disordered" evidence="1">
    <location>
        <begin position="521"/>
        <end position="573"/>
    </location>
</feature>
<name>A0A2N9HRK6_FAGSY</name>
<accession>A0A2N9HRK6</accession>
<feature type="domain" description="DUF4283" evidence="5">
    <location>
        <begin position="300"/>
        <end position="376"/>
    </location>
</feature>
<evidence type="ECO:0000256" key="1">
    <source>
        <dbReference type="SAM" id="MobiDB-lite"/>
    </source>
</evidence>
<dbReference type="Pfam" id="PF00078">
    <property type="entry name" value="RVT_1"/>
    <property type="match status" value="1"/>
</dbReference>
<dbReference type="Pfam" id="PF14111">
    <property type="entry name" value="DUF4283"/>
    <property type="match status" value="1"/>
</dbReference>
<dbReference type="InterPro" id="IPR026960">
    <property type="entry name" value="RVT-Znf"/>
</dbReference>
<dbReference type="Gene3D" id="3.60.10.10">
    <property type="entry name" value="Endonuclease/exonuclease/phosphatase"/>
    <property type="match status" value="1"/>
</dbReference>
<dbReference type="InterPro" id="IPR036691">
    <property type="entry name" value="Endo/exonu/phosph_ase_sf"/>
</dbReference>
<reference evidence="9" key="1">
    <citation type="submission" date="2018-02" db="EMBL/GenBank/DDBJ databases">
        <authorList>
            <person name="Cohen D.B."/>
            <person name="Kent A.D."/>
        </authorList>
    </citation>
    <scope>NUCLEOTIDE SEQUENCE</scope>
</reference>
<dbReference type="CDD" id="cd06222">
    <property type="entry name" value="RNase_H_like"/>
    <property type="match status" value="1"/>
</dbReference>
<feature type="domain" description="Zinc knuckle CX2CX4HX4C" evidence="6">
    <location>
        <begin position="442"/>
        <end position="489"/>
    </location>
</feature>
<dbReference type="Pfam" id="PF14392">
    <property type="entry name" value="zf-CCHC_4"/>
    <property type="match status" value="1"/>
</dbReference>
<proteinExistence type="predicted"/>
<dbReference type="PANTHER" id="PTHR46890">
    <property type="entry name" value="NON-LTR RETROLELEMENT REVERSE TRANSCRIPTASE-LIKE PROTEIN-RELATED"/>
    <property type="match status" value="1"/>
</dbReference>
<dbReference type="InterPro" id="IPR025558">
    <property type="entry name" value="DUF4283"/>
</dbReference>
<evidence type="ECO:0000259" key="4">
    <source>
        <dbReference type="Pfam" id="PF13966"/>
    </source>
</evidence>
<evidence type="ECO:0000259" key="3">
    <source>
        <dbReference type="Pfam" id="PF13456"/>
    </source>
</evidence>
<dbReference type="CDD" id="cd01650">
    <property type="entry name" value="RT_nLTR_like"/>
    <property type="match status" value="1"/>
</dbReference>
<evidence type="ECO:0000259" key="7">
    <source>
        <dbReference type="Pfam" id="PF20451"/>
    </source>
</evidence>
<feature type="domain" description="Reverse transcriptase zinc-binding" evidence="4">
    <location>
        <begin position="1523"/>
        <end position="1618"/>
    </location>
</feature>
<dbReference type="InterPro" id="IPR052343">
    <property type="entry name" value="Retrotransposon-Effector_Assoc"/>
</dbReference>
<feature type="region of interest" description="Disordered" evidence="1">
    <location>
        <begin position="637"/>
        <end position="665"/>
    </location>
</feature>
<dbReference type="Pfam" id="PF13966">
    <property type="entry name" value="zf-RVT"/>
    <property type="match status" value="1"/>
</dbReference>
<dbReference type="SUPFAM" id="SSF53098">
    <property type="entry name" value="Ribonuclease H-like"/>
    <property type="match status" value="1"/>
</dbReference>
<dbReference type="Pfam" id="PF20451">
    <property type="entry name" value="Calmod_bind_M"/>
    <property type="match status" value="1"/>
</dbReference>
<dbReference type="Gene3D" id="3.30.420.10">
    <property type="entry name" value="Ribonuclease H-like superfamily/Ribonuclease H"/>
    <property type="match status" value="1"/>
</dbReference>
<organism evidence="9">
    <name type="scientific">Fagus sylvatica</name>
    <name type="common">Beechnut</name>
    <dbReference type="NCBI Taxonomy" id="28930"/>
    <lineage>
        <taxon>Eukaryota</taxon>
        <taxon>Viridiplantae</taxon>
        <taxon>Streptophyta</taxon>
        <taxon>Embryophyta</taxon>
        <taxon>Tracheophyta</taxon>
        <taxon>Spermatophyta</taxon>
        <taxon>Magnoliopsida</taxon>
        <taxon>eudicotyledons</taxon>
        <taxon>Gunneridae</taxon>
        <taxon>Pentapetalae</taxon>
        <taxon>rosids</taxon>
        <taxon>fabids</taxon>
        <taxon>Fagales</taxon>
        <taxon>Fagaceae</taxon>
        <taxon>Fagus</taxon>
    </lineage>
</organism>
<feature type="domain" description="Calmodulin binding protein C-terminal" evidence="8">
    <location>
        <begin position="73"/>
        <end position="131"/>
    </location>
</feature>
<feature type="compositionally biased region" description="Polar residues" evidence="1">
    <location>
        <begin position="649"/>
        <end position="661"/>
    </location>
</feature>
<dbReference type="Pfam" id="PF13456">
    <property type="entry name" value="RVT_3"/>
    <property type="match status" value="1"/>
</dbReference>
<sequence length="1871" mass="213289">MLDDEVWRLEKIGKDGAFHKKLQNDGVNTVQEFLKLSVVDPQRLRRILGVGMSEKMWEGTLKHARTCVLGSKQYIFQRNNHMIILNSICQVVRAMIDGQECPTRELSTMNRSYLETLVRDAYANWSSLQEVDENLNETALLTQGEIMEQYPNHQLAMVKPFQHDGYISDRAIDVGYELSSGQAGCSDWIINPTYIMPIDQNAINYSISESSSDGELTPSTSSPTSNKSSSPPMWVPISSTGKVSCRRARDLGSNPAYTKNQLVSWPDEYSRQTMEDIDGLWKRFSLQDQEDDKFDLSSMTQQNKPTLAAKFFTRRTINVEAVARTFKPLWQTKRSFSLQDVGDNMALIEFDDRSDLERVLLGEPWSYDKYLIAFQRVGDGEAVEDLQFKMVAFWVQIHNLPIMCMKKTVAEMLGKSIGAVLRTQEQDEDSGSGRWMRVRVQVDISKPLIRGRRIGLANGGDGWASFQYERLPNFCYWCGIPTHGEKDCEAWLNTPEAEKDKEPEYELWLRASPERVLRRVQVTVEGRSRSTGTSKEKKSTAVQPSQHPPREAEVQSPPLTADPSDMETSEHQEGIQLAEDCSAKNHATFEDQLREIDLALNFKSVMSETSGTAAKTKLNGPAEVFGPAGPLLPKTTAPLSSKAPRSPLGNITNNRDVTSPKPNVGTWKKMARAKGQVSQDTRKFIVAEKRACDEVMQIEEEDMRSLKTARGQFKNLPVCYSSNHIDAIINEGTEKAWRLTGVYGVPETHRREETWTLLRHLDHMIQLPWCCIGDFNEIVKLEEMKGRLARPDRQMRSFRSALDDCGLVDLRYRGFPFTWCNNRDPPFTTWVRLDRAVANIDWLHQFPMARVEHVDVTKSDHKCLWLIVLHQRIQGANGGLSECKRQLGDWSRNSFGSLKKQIELLKQKIQQAETLSIQDRPHENINGLRRELNLLLGKEENMWRQRSRISWLTMGDRNTKYFHGRASQRRRRNSISRLSDERGGWLESNEDIAGKMIEYYTSLFTTSHPTNMVEAVSNVQKVVTDDMNNSLTREFKAEEVEQAIKQMAPSKAPGPDGMPPIFYQKYWHVVGNDVTLAVLSCLNSGSLLKSINHTFITLIPKVKSPEKVNDFRPISLCNVIYKLVAKVLANRLKLILPQIVSDSQSAFVPGRLITDNVLIAFETLHHMHHNKVGREGAMALKLDMSKAYDRVEWCYLEQIMKKMGFHQKWIGLMLACISSVSYSVLINGDPHGNIQPSRGLRQGDPLSPYLFLLCAEGLHSLIKQAEASGDMQGVALCRQGPKITHLQYEKYLGLPSLIGRNRAESFAQIKERVWQKLKGWKEKLLSQAGREVLIKAVAQAIPAYSMSCFRLPIKLCHDIEALIRRFWWSNNPDQKKIHWVWRLMKDTSSLFYRVFKAKYFPHCSILEADEKIRGSYAWQSIRKAREVLLRGGAWRVGDGTRIKIWKHRWLLEDGHRTIITHGPLLLQECTVDQLILKPKMEWDTVLLDKLFIPYDAEAIKNIPLSTRAPPDQFYWPGTSNGLYTVKSGYQTLMHNENILLPGSSTEDALQSIWNTVWSLRIPKKCQHFAWRASREALPTKVSLCKRRIPIDINCEHCQNTPEDVLHAVWTCPSIKMVWDMEPWSQVFRVSPVLDFADLFSKILASPSQPNTELFIIIAWSLWQRRNKLRLNHTVVPLNQVNTKARIYLDEFESNAKTSPHTEPIPAQTTKWQPPSCQNFKANYDGAIFKETNEAGIGVIVRNREGKVMASLVQKVRYPQSVESIEAWAARRAVSFVAEIGLSEAEFEGDSKTVVAALNSPYPNLALYGHLIEDVKLLTNGLVSSCFTHVKRQGNAMAHALARMAINTANTEVWMEDVPPQTKRLYLSEFPV</sequence>
<evidence type="ECO:0000259" key="6">
    <source>
        <dbReference type="Pfam" id="PF14392"/>
    </source>
</evidence>
<dbReference type="InterPro" id="IPR002156">
    <property type="entry name" value="RNaseH_domain"/>
</dbReference>
<feature type="domain" description="RNase H type-1" evidence="3">
    <location>
        <begin position="1722"/>
        <end position="1844"/>
    </location>
</feature>
<evidence type="ECO:0000259" key="5">
    <source>
        <dbReference type="Pfam" id="PF14111"/>
    </source>
</evidence>
<evidence type="ECO:0000313" key="9">
    <source>
        <dbReference type="EMBL" id="SPD14259.1"/>
    </source>
</evidence>
<dbReference type="PANTHER" id="PTHR46890:SF48">
    <property type="entry name" value="RNA-DIRECTED DNA POLYMERASE"/>
    <property type="match status" value="1"/>
</dbReference>
<dbReference type="GO" id="GO:0004523">
    <property type="term" value="F:RNA-DNA hybrid ribonuclease activity"/>
    <property type="evidence" value="ECO:0007669"/>
    <property type="project" value="InterPro"/>
</dbReference>
<dbReference type="Pfam" id="PF20452">
    <property type="entry name" value="Calmod_bind_C"/>
    <property type="match status" value="1"/>
</dbReference>
<feature type="domain" description="Calmodulin binding protein central" evidence="7">
    <location>
        <begin position="1"/>
        <end position="67"/>
    </location>
</feature>
<feature type="region of interest" description="Disordered" evidence="1">
    <location>
        <begin position="209"/>
        <end position="241"/>
    </location>
</feature>